<protein>
    <submittedName>
        <fullName evidence="2">Hypp4546 protein</fullName>
    </submittedName>
</protein>
<dbReference type="AlphaFoldDB" id="A0A8K0AAV5"/>
<organism evidence="2 3">
    <name type="scientific">Branchiostoma lanceolatum</name>
    <name type="common">Common lancelet</name>
    <name type="synonym">Amphioxus lanceolatum</name>
    <dbReference type="NCBI Taxonomy" id="7740"/>
    <lineage>
        <taxon>Eukaryota</taxon>
        <taxon>Metazoa</taxon>
        <taxon>Chordata</taxon>
        <taxon>Cephalochordata</taxon>
        <taxon>Leptocardii</taxon>
        <taxon>Amphioxiformes</taxon>
        <taxon>Branchiostomatidae</taxon>
        <taxon>Branchiostoma</taxon>
    </lineage>
</organism>
<evidence type="ECO:0000313" key="2">
    <source>
        <dbReference type="EMBL" id="CAH1271054.1"/>
    </source>
</evidence>
<name>A0A8K0AAV5_BRALA</name>
<sequence>MIVQVHRHRRMPSHLDKNAYATSPQALAPPGELPSKSTRSPAKARAMTVKTRLGERTVTGAFIRNGDPPESDPRSVK</sequence>
<proteinExistence type="predicted"/>
<reference evidence="2" key="1">
    <citation type="submission" date="2022-01" db="EMBL/GenBank/DDBJ databases">
        <authorList>
            <person name="Braso-Vives M."/>
        </authorList>
    </citation>
    <scope>NUCLEOTIDE SEQUENCE</scope>
</reference>
<accession>A0A8K0AAV5</accession>
<dbReference type="Proteomes" id="UP000838412">
    <property type="component" value="Chromosome 8"/>
</dbReference>
<gene>
    <name evidence="2" type="primary">Hypp4546</name>
    <name evidence="2" type="ORF">BLAG_LOCUS23171</name>
</gene>
<keyword evidence="3" id="KW-1185">Reference proteome</keyword>
<evidence type="ECO:0000256" key="1">
    <source>
        <dbReference type="SAM" id="MobiDB-lite"/>
    </source>
</evidence>
<feature type="region of interest" description="Disordered" evidence="1">
    <location>
        <begin position="1"/>
        <end position="77"/>
    </location>
</feature>
<feature type="compositionally biased region" description="Basic residues" evidence="1">
    <location>
        <begin position="1"/>
        <end position="12"/>
    </location>
</feature>
<evidence type="ECO:0000313" key="3">
    <source>
        <dbReference type="Proteomes" id="UP000838412"/>
    </source>
</evidence>
<dbReference type="EMBL" id="OV696693">
    <property type="protein sequence ID" value="CAH1271054.1"/>
    <property type="molecule type" value="Genomic_DNA"/>
</dbReference>